<dbReference type="InterPro" id="IPR008920">
    <property type="entry name" value="TF_FadR/GntR_C"/>
</dbReference>
<keyword evidence="1" id="KW-0678">Repressor</keyword>
<evidence type="ECO:0000256" key="3">
    <source>
        <dbReference type="ARBA" id="ARBA00023125"/>
    </source>
</evidence>
<evidence type="ECO:0000256" key="2">
    <source>
        <dbReference type="ARBA" id="ARBA00023015"/>
    </source>
</evidence>
<dbReference type="PRINTS" id="PR00035">
    <property type="entry name" value="HTHGNTR"/>
</dbReference>
<dbReference type="Pfam" id="PF00392">
    <property type="entry name" value="GntR"/>
    <property type="match status" value="1"/>
</dbReference>
<keyword evidence="2" id="KW-0805">Transcription regulation</keyword>
<keyword evidence="9" id="KW-1185">Reference proteome</keyword>
<dbReference type="Pfam" id="PF07729">
    <property type="entry name" value="FCD"/>
    <property type="match status" value="1"/>
</dbReference>
<feature type="compositionally biased region" description="Basic and acidic residues" evidence="7">
    <location>
        <begin position="240"/>
        <end position="252"/>
    </location>
</feature>
<dbReference type="RefSeq" id="WP_162049722.1">
    <property type="nucleotide sequence ID" value="NZ_AP019011.1"/>
</dbReference>
<keyword evidence="4" id="KW-0804">Transcription</keyword>
<evidence type="ECO:0000256" key="1">
    <source>
        <dbReference type="ARBA" id="ARBA00022491"/>
    </source>
</evidence>
<dbReference type="InterPro" id="IPR036388">
    <property type="entry name" value="WH-like_DNA-bd_sf"/>
</dbReference>
<dbReference type="PANTHER" id="PTHR43537:SF34">
    <property type="entry name" value="PYRUVATE DEHYDROGENASE COMPLEX REPRESSOR"/>
    <property type="match status" value="1"/>
</dbReference>
<sequence>MHQTRQPVRRISDTVAHELEQRILEGVLKPGDRLPAERELAEELGVSRPSLREAIQKLASRGLLHSRQGGGTFVADLLGATLSNPWLQMLSDHPDLQVDLLEMRALIETQAAEWAAMRATAADIQRLQSALAAHNAAGESADAVAAAEADQEFHQALSDAAHNVFLSHLTGVLSSLLQEDILFNLGELMSVPVATRMLLDQRTAIVQAVINQSPEAARQAAATHAGFFRETLSQAQRAQARRETAERRLSAA</sequence>
<reference evidence="9" key="1">
    <citation type="submission" date="2020-01" db="EMBL/GenBank/DDBJ databases">
        <title>Phosphoaccumulans saitamaens gen. nov., sp. nov., a polyphosphate accumulating bacterium isolated from surface river water.</title>
        <authorList>
            <person name="Watanabe K."/>
            <person name="Suda W."/>
        </authorList>
    </citation>
    <scope>NUCLEOTIDE SEQUENCE [LARGE SCALE GENOMIC DNA]</scope>
    <source>
        <strain evidence="9">ICHIAU1</strain>
    </source>
</reference>
<dbReference type="SUPFAM" id="SSF46785">
    <property type="entry name" value="Winged helix' DNA-binding domain"/>
    <property type="match status" value="1"/>
</dbReference>
<dbReference type="InterPro" id="IPR036390">
    <property type="entry name" value="WH_DNA-bd_sf"/>
</dbReference>
<dbReference type="PANTHER" id="PTHR43537">
    <property type="entry name" value="TRANSCRIPTIONAL REGULATOR, GNTR FAMILY"/>
    <property type="match status" value="1"/>
</dbReference>
<proteinExistence type="predicted"/>
<dbReference type="GO" id="GO:0003677">
    <property type="term" value="F:DNA binding"/>
    <property type="evidence" value="ECO:0007669"/>
    <property type="project" value="UniProtKB-KW"/>
</dbReference>
<evidence type="ECO:0000313" key="8">
    <source>
        <dbReference type="EMBL" id="BBU69575.1"/>
    </source>
</evidence>
<dbReference type="OrthoDB" id="5296437at2"/>
<dbReference type="SMART" id="SM00345">
    <property type="entry name" value="HTH_GNTR"/>
    <property type="match status" value="1"/>
</dbReference>
<evidence type="ECO:0000256" key="6">
    <source>
        <dbReference type="ARBA" id="ARBA00039592"/>
    </source>
</evidence>
<evidence type="ECO:0000256" key="7">
    <source>
        <dbReference type="SAM" id="MobiDB-lite"/>
    </source>
</evidence>
<dbReference type="Proteomes" id="UP000463961">
    <property type="component" value="Chromosome"/>
</dbReference>
<feature type="region of interest" description="Disordered" evidence="7">
    <location>
        <begin position="233"/>
        <end position="252"/>
    </location>
</feature>
<dbReference type="AlphaFoldDB" id="A0A679I690"/>
<dbReference type="Gene3D" id="1.10.10.10">
    <property type="entry name" value="Winged helix-like DNA-binding domain superfamily/Winged helix DNA-binding domain"/>
    <property type="match status" value="1"/>
</dbReference>
<organism evidence="8 9">
    <name type="scientific">Fluviibacter phosphoraccumulans</name>
    <dbReference type="NCBI Taxonomy" id="1751046"/>
    <lineage>
        <taxon>Bacteria</taxon>
        <taxon>Pseudomonadati</taxon>
        <taxon>Pseudomonadota</taxon>
        <taxon>Betaproteobacteria</taxon>
        <taxon>Rhodocyclales</taxon>
        <taxon>Fluviibacteraceae</taxon>
        <taxon>Fluviibacter</taxon>
    </lineage>
</organism>
<dbReference type="EMBL" id="AP022345">
    <property type="protein sequence ID" value="BBU69575.1"/>
    <property type="molecule type" value="Genomic_DNA"/>
</dbReference>
<dbReference type="GO" id="GO:0003700">
    <property type="term" value="F:DNA-binding transcription factor activity"/>
    <property type="evidence" value="ECO:0007669"/>
    <property type="project" value="InterPro"/>
</dbReference>
<gene>
    <name evidence="8" type="ORF">ICHIAU1_18580</name>
</gene>
<dbReference type="InterPro" id="IPR011711">
    <property type="entry name" value="GntR_C"/>
</dbReference>
<comment type="function">
    <text evidence="5">Transcriptional repressor for the pyruvate dehydrogenase complex genes aceEF and lpd.</text>
</comment>
<dbReference type="CDD" id="cd07377">
    <property type="entry name" value="WHTH_GntR"/>
    <property type="match status" value="1"/>
</dbReference>
<protein>
    <recommendedName>
        <fullName evidence="6">Pyruvate dehydrogenase complex repressor</fullName>
    </recommendedName>
</protein>
<dbReference type="SMART" id="SM00895">
    <property type="entry name" value="FCD"/>
    <property type="match status" value="1"/>
</dbReference>
<keyword evidence="3" id="KW-0238">DNA-binding</keyword>
<name>A0A679I690_9RHOO</name>
<dbReference type="SUPFAM" id="SSF48008">
    <property type="entry name" value="GntR ligand-binding domain-like"/>
    <property type="match status" value="1"/>
</dbReference>
<evidence type="ECO:0000256" key="5">
    <source>
        <dbReference type="ARBA" id="ARBA00037357"/>
    </source>
</evidence>
<accession>A0A679I690</accession>
<dbReference type="PROSITE" id="PS50949">
    <property type="entry name" value="HTH_GNTR"/>
    <property type="match status" value="1"/>
</dbReference>
<evidence type="ECO:0000256" key="4">
    <source>
        <dbReference type="ARBA" id="ARBA00023163"/>
    </source>
</evidence>
<evidence type="ECO:0000313" key="9">
    <source>
        <dbReference type="Proteomes" id="UP000463961"/>
    </source>
</evidence>
<dbReference type="InterPro" id="IPR000524">
    <property type="entry name" value="Tscrpt_reg_HTH_GntR"/>
</dbReference>
<dbReference type="Gene3D" id="1.20.120.530">
    <property type="entry name" value="GntR ligand-binding domain-like"/>
    <property type="match status" value="1"/>
</dbReference>